<proteinExistence type="predicted"/>
<dbReference type="EMBL" id="UINC01154495">
    <property type="protein sequence ID" value="SVD49816.1"/>
    <property type="molecule type" value="Genomic_DNA"/>
</dbReference>
<dbReference type="AlphaFoldDB" id="A0A382VT95"/>
<gene>
    <name evidence="1" type="ORF">METZ01_LOCUS402670</name>
</gene>
<accession>A0A382VT95</accession>
<evidence type="ECO:0000313" key="1">
    <source>
        <dbReference type="EMBL" id="SVD49816.1"/>
    </source>
</evidence>
<organism evidence="1">
    <name type="scientific">marine metagenome</name>
    <dbReference type="NCBI Taxonomy" id="408172"/>
    <lineage>
        <taxon>unclassified sequences</taxon>
        <taxon>metagenomes</taxon>
        <taxon>ecological metagenomes</taxon>
    </lineage>
</organism>
<name>A0A382VT95_9ZZZZ</name>
<protein>
    <submittedName>
        <fullName evidence="1">Uncharacterized protein</fullName>
    </submittedName>
</protein>
<feature type="non-terminal residue" evidence="1">
    <location>
        <position position="1"/>
    </location>
</feature>
<reference evidence="1" key="1">
    <citation type="submission" date="2018-05" db="EMBL/GenBank/DDBJ databases">
        <authorList>
            <person name="Lanie J.A."/>
            <person name="Ng W.-L."/>
            <person name="Kazmierczak K.M."/>
            <person name="Andrzejewski T.M."/>
            <person name="Davidsen T.M."/>
            <person name="Wayne K.J."/>
            <person name="Tettelin H."/>
            <person name="Glass J.I."/>
            <person name="Rusch D."/>
            <person name="Podicherti R."/>
            <person name="Tsui H.-C.T."/>
            <person name="Winkler M.E."/>
        </authorList>
    </citation>
    <scope>NUCLEOTIDE SEQUENCE</scope>
</reference>
<sequence length="163" mass="17785">VELIRLVMPAVALLFLVGCNLIGGDGKSESGIAGDGVTAGGVLSKIGDGSDSSWSSSCAVVEEKTEWRWGWWEDDYDIVDVGSDVTLDEVPKPRDPYIFTIDVPTLLNDEKWGHSQVFITLVKIADCKIDRTTKIAYTTKDWLCNGDEVKVNGKDCTIAKVDD</sequence>